<gene>
    <name evidence="3" type="ORF">ILEXP_LOCUS41771</name>
</gene>
<protein>
    <submittedName>
        <fullName evidence="3">Uncharacterized protein</fullName>
    </submittedName>
</protein>
<evidence type="ECO:0000313" key="4">
    <source>
        <dbReference type="Proteomes" id="UP001642360"/>
    </source>
</evidence>
<feature type="chain" id="PRO_5044797861" evidence="2">
    <location>
        <begin position="26"/>
        <end position="152"/>
    </location>
</feature>
<accession>A0ABC8TVP9</accession>
<comment type="caution">
    <text evidence="3">The sequence shown here is derived from an EMBL/GenBank/DDBJ whole genome shotgun (WGS) entry which is preliminary data.</text>
</comment>
<evidence type="ECO:0000313" key="3">
    <source>
        <dbReference type="EMBL" id="CAK9172137.1"/>
    </source>
</evidence>
<sequence length="152" mass="16932">MARSLECTLTLFLVFLLFGSSFFEARPLDVSKPPNNIEEAMEEVLKGSNFEVSKTKGTTTARTLVQIKETGPSPPGQGHHQSPHGPPPSPGSDEESWPTNRSFLIKGPAKDVTTYLGLEMNSGVEDRRLEIQPIELRLIFQKRKLNQLQVIM</sequence>
<evidence type="ECO:0000256" key="1">
    <source>
        <dbReference type="SAM" id="MobiDB-lite"/>
    </source>
</evidence>
<evidence type="ECO:0000256" key="2">
    <source>
        <dbReference type="SAM" id="SignalP"/>
    </source>
</evidence>
<feature type="signal peptide" evidence="2">
    <location>
        <begin position="1"/>
        <end position="25"/>
    </location>
</feature>
<dbReference type="AlphaFoldDB" id="A0ABC8TVP9"/>
<keyword evidence="4" id="KW-1185">Reference proteome</keyword>
<reference evidence="3 4" key="1">
    <citation type="submission" date="2024-02" db="EMBL/GenBank/DDBJ databases">
        <authorList>
            <person name="Vignale AGUSTIN F."/>
            <person name="Sosa J E."/>
            <person name="Modenutti C."/>
        </authorList>
    </citation>
    <scope>NUCLEOTIDE SEQUENCE [LARGE SCALE GENOMIC DNA]</scope>
</reference>
<name>A0ABC8TVP9_9AQUA</name>
<keyword evidence="2" id="KW-0732">Signal</keyword>
<dbReference type="EMBL" id="CAUOFW020005930">
    <property type="protein sequence ID" value="CAK9172137.1"/>
    <property type="molecule type" value="Genomic_DNA"/>
</dbReference>
<proteinExistence type="predicted"/>
<dbReference type="Proteomes" id="UP001642360">
    <property type="component" value="Unassembled WGS sequence"/>
</dbReference>
<feature type="region of interest" description="Disordered" evidence="1">
    <location>
        <begin position="67"/>
        <end position="101"/>
    </location>
</feature>
<organism evidence="3 4">
    <name type="scientific">Ilex paraguariensis</name>
    <name type="common">yerba mate</name>
    <dbReference type="NCBI Taxonomy" id="185542"/>
    <lineage>
        <taxon>Eukaryota</taxon>
        <taxon>Viridiplantae</taxon>
        <taxon>Streptophyta</taxon>
        <taxon>Embryophyta</taxon>
        <taxon>Tracheophyta</taxon>
        <taxon>Spermatophyta</taxon>
        <taxon>Magnoliopsida</taxon>
        <taxon>eudicotyledons</taxon>
        <taxon>Gunneridae</taxon>
        <taxon>Pentapetalae</taxon>
        <taxon>asterids</taxon>
        <taxon>campanulids</taxon>
        <taxon>Aquifoliales</taxon>
        <taxon>Aquifoliaceae</taxon>
        <taxon>Ilex</taxon>
    </lineage>
</organism>